<protein>
    <recommendedName>
        <fullName evidence="5">DUF4232 domain-containing protein</fullName>
    </recommendedName>
</protein>
<feature type="compositionally biased region" description="Polar residues" evidence="1">
    <location>
        <begin position="240"/>
        <end position="249"/>
    </location>
</feature>
<feature type="compositionally biased region" description="Acidic residues" evidence="1">
    <location>
        <begin position="55"/>
        <end position="65"/>
    </location>
</feature>
<feature type="compositionally biased region" description="Low complexity" evidence="1">
    <location>
        <begin position="334"/>
        <end position="354"/>
    </location>
</feature>
<feature type="compositionally biased region" description="Gly residues" evidence="1">
    <location>
        <begin position="383"/>
        <end position="392"/>
    </location>
</feature>
<keyword evidence="2" id="KW-1133">Transmembrane helix</keyword>
<keyword evidence="2" id="KW-0812">Transmembrane</keyword>
<name>A0ABV3C7P8_9ACTN</name>
<organism evidence="3 4">
    <name type="scientific">Streptomyces narbonensis</name>
    <dbReference type="NCBI Taxonomy" id="67333"/>
    <lineage>
        <taxon>Bacteria</taxon>
        <taxon>Bacillati</taxon>
        <taxon>Actinomycetota</taxon>
        <taxon>Actinomycetes</taxon>
        <taxon>Kitasatosporales</taxon>
        <taxon>Streptomycetaceae</taxon>
        <taxon>Streptomyces</taxon>
    </lineage>
</organism>
<reference evidence="3 4" key="1">
    <citation type="submission" date="2024-06" db="EMBL/GenBank/DDBJ databases">
        <title>The Natural Products Discovery Center: Release of the First 8490 Sequenced Strains for Exploring Actinobacteria Biosynthetic Diversity.</title>
        <authorList>
            <person name="Kalkreuter E."/>
            <person name="Kautsar S.A."/>
            <person name="Yang D."/>
            <person name="Bader C.D."/>
            <person name="Teijaro C.N."/>
            <person name="Fluegel L."/>
            <person name="Davis C.M."/>
            <person name="Simpson J.R."/>
            <person name="Lauterbach L."/>
            <person name="Steele A.D."/>
            <person name="Gui C."/>
            <person name="Meng S."/>
            <person name="Li G."/>
            <person name="Viehrig K."/>
            <person name="Ye F."/>
            <person name="Su P."/>
            <person name="Kiefer A.F."/>
            <person name="Nichols A."/>
            <person name="Cepeda A.J."/>
            <person name="Yan W."/>
            <person name="Fan B."/>
            <person name="Jiang Y."/>
            <person name="Adhikari A."/>
            <person name="Zheng C.-J."/>
            <person name="Schuster L."/>
            <person name="Cowan T.M."/>
            <person name="Smanski M.J."/>
            <person name="Chevrette M.G."/>
            <person name="De Carvalho L.P.S."/>
            <person name="Shen B."/>
        </authorList>
    </citation>
    <scope>NUCLEOTIDE SEQUENCE [LARGE SCALE GENOMIC DNA]</scope>
    <source>
        <strain evidence="3 4">NPDC045974</strain>
    </source>
</reference>
<accession>A0ABV3C7P8</accession>
<feature type="compositionally biased region" description="Gly residues" evidence="1">
    <location>
        <begin position="171"/>
        <end position="183"/>
    </location>
</feature>
<dbReference type="Proteomes" id="UP001551329">
    <property type="component" value="Unassembled WGS sequence"/>
</dbReference>
<evidence type="ECO:0000256" key="1">
    <source>
        <dbReference type="SAM" id="MobiDB-lite"/>
    </source>
</evidence>
<feature type="transmembrane region" description="Helical" evidence="2">
    <location>
        <begin position="130"/>
        <end position="149"/>
    </location>
</feature>
<evidence type="ECO:0000313" key="4">
    <source>
        <dbReference type="Proteomes" id="UP001551329"/>
    </source>
</evidence>
<feature type="region of interest" description="Disordered" evidence="1">
    <location>
        <begin position="332"/>
        <end position="432"/>
    </location>
</feature>
<evidence type="ECO:0008006" key="5">
    <source>
        <dbReference type="Google" id="ProtNLM"/>
    </source>
</evidence>
<dbReference type="EMBL" id="JBEZAE010000005">
    <property type="protein sequence ID" value="MEU7070811.1"/>
    <property type="molecule type" value="Genomic_DNA"/>
</dbReference>
<feature type="compositionally biased region" description="Low complexity" evidence="1">
    <location>
        <begin position="393"/>
        <end position="407"/>
    </location>
</feature>
<evidence type="ECO:0000256" key="2">
    <source>
        <dbReference type="SAM" id="Phobius"/>
    </source>
</evidence>
<gene>
    <name evidence="3" type="ORF">AB0A88_11785</name>
</gene>
<feature type="compositionally biased region" description="Basic and acidic residues" evidence="1">
    <location>
        <begin position="1"/>
        <end position="45"/>
    </location>
</feature>
<proteinExistence type="predicted"/>
<feature type="compositionally biased region" description="Polar residues" evidence="1">
    <location>
        <begin position="185"/>
        <end position="200"/>
    </location>
</feature>
<feature type="compositionally biased region" description="Pro residues" evidence="1">
    <location>
        <begin position="355"/>
        <end position="376"/>
    </location>
</feature>
<dbReference type="RefSeq" id="WP_358471578.1">
    <property type="nucleotide sequence ID" value="NZ_JBEZAE010000005.1"/>
</dbReference>
<keyword evidence="2" id="KW-0472">Membrane</keyword>
<feature type="region of interest" description="Disordered" evidence="1">
    <location>
        <begin position="1"/>
        <end position="67"/>
    </location>
</feature>
<comment type="caution">
    <text evidence="3">The sequence shown here is derived from an EMBL/GenBank/DDBJ whole genome shotgun (WGS) entry which is preliminary data.</text>
</comment>
<keyword evidence="4" id="KW-1185">Reference proteome</keyword>
<sequence>MSHEKDEPRDERDGERDGRAAERDGERDGRAAERAARDERDDLSGRRMLNIEPGSESDPEPDVEFGAEFGAEFGVKPGPRADADSDGGLGDELALRRLLHGAVAGLEPTAGSLDHLRRAVPARRARKRQAVVGAAAAAVLIGTAVPAFVHVANSGGVTAANPVNAGHGQEAQGGTGAETGIEGGKTSQSPASHVSPSQGTVDGATGKPQQPGSGTSTQGPQATLNPLPGDAPQCEPGQLGVSSTQTSGPDGSGSVYGTFRVANVSGKSCVVDGSGIVSFEARGAADPGRISVVRHTAGDGSGLPDPAQEATVLLLKPSGSYEVRFAWLPSETCPTTGGTPTAEPTPTAPTTQPTPTEPPPTVPPTTPPPTTTPPTTEPATQDPGGGTGGTDTGTGTEAEAEGGAAPQLLRADGVPADGSVSVSHTAEPGGPVAVATVPNACAGTIYRTGILAGP</sequence>
<feature type="region of interest" description="Disordered" evidence="1">
    <location>
        <begin position="162"/>
        <end position="252"/>
    </location>
</feature>
<evidence type="ECO:0000313" key="3">
    <source>
        <dbReference type="EMBL" id="MEU7070811.1"/>
    </source>
</evidence>
<feature type="compositionally biased region" description="Polar residues" evidence="1">
    <location>
        <begin position="207"/>
        <end position="224"/>
    </location>
</feature>